<name>A0AA88DRU1_FICCA</name>
<proteinExistence type="predicted"/>
<dbReference type="AlphaFoldDB" id="A0AA88DRU1"/>
<protein>
    <submittedName>
        <fullName evidence="1">Uncharacterized protein</fullName>
    </submittedName>
</protein>
<accession>A0AA88DRU1</accession>
<evidence type="ECO:0000313" key="1">
    <source>
        <dbReference type="EMBL" id="GMN60390.1"/>
    </source>
</evidence>
<dbReference type="Proteomes" id="UP001187192">
    <property type="component" value="Unassembled WGS sequence"/>
</dbReference>
<gene>
    <name evidence="1" type="ORF">TIFTF001_029484</name>
</gene>
<comment type="caution">
    <text evidence="1">The sequence shown here is derived from an EMBL/GenBank/DDBJ whole genome shotgun (WGS) entry which is preliminary data.</text>
</comment>
<reference evidence="1" key="1">
    <citation type="submission" date="2023-07" db="EMBL/GenBank/DDBJ databases">
        <title>draft genome sequence of fig (Ficus carica).</title>
        <authorList>
            <person name="Takahashi T."/>
            <person name="Nishimura K."/>
        </authorList>
    </citation>
    <scope>NUCLEOTIDE SEQUENCE</scope>
</reference>
<dbReference type="EMBL" id="BTGU01000098">
    <property type="protein sequence ID" value="GMN60390.1"/>
    <property type="molecule type" value="Genomic_DNA"/>
</dbReference>
<keyword evidence="2" id="KW-1185">Reference proteome</keyword>
<organism evidence="1 2">
    <name type="scientific">Ficus carica</name>
    <name type="common">Common fig</name>
    <dbReference type="NCBI Taxonomy" id="3494"/>
    <lineage>
        <taxon>Eukaryota</taxon>
        <taxon>Viridiplantae</taxon>
        <taxon>Streptophyta</taxon>
        <taxon>Embryophyta</taxon>
        <taxon>Tracheophyta</taxon>
        <taxon>Spermatophyta</taxon>
        <taxon>Magnoliopsida</taxon>
        <taxon>eudicotyledons</taxon>
        <taxon>Gunneridae</taxon>
        <taxon>Pentapetalae</taxon>
        <taxon>rosids</taxon>
        <taxon>fabids</taxon>
        <taxon>Rosales</taxon>
        <taxon>Moraceae</taxon>
        <taxon>Ficeae</taxon>
        <taxon>Ficus</taxon>
    </lineage>
</organism>
<sequence length="171" mass="19304">MRIWLGFQDEGQDLVLGQRSWLDFRVDVGFLDGGRGRVLGQGLADFGGSGWVLGSGLGRGRLSERGFLDLCIFSHLEPASFWFKWHFTPNYPKILLYLSLCSRTCGKKLIGSNTKTTSFLSHEAQKIQSEGGKAYLSLVKAGKIKERFSQPLKERLDEGREMLWGRKTRSE</sequence>
<evidence type="ECO:0000313" key="2">
    <source>
        <dbReference type="Proteomes" id="UP001187192"/>
    </source>
</evidence>